<dbReference type="PANTHER" id="PTHR35008">
    <property type="entry name" value="BLL4482 PROTEIN-RELATED"/>
    <property type="match status" value="1"/>
</dbReference>
<feature type="binding site" description="covalent" evidence="12">
    <location>
        <position position="57"/>
    </location>
    <ligand>
        <name>heme c</name>
        <dbReference type="ChEBI" id="CHEBI:61717"/>
        <label>1</label>
    </ligand>
</feature>
<keyword evidence="7" id="KW-0732">Signal</keyword>
<evidence type="ECO:0000256" key="8">
    <source>
        <dbReference type="ARBA" id="ARBA00022737"/>
    </source>
</evidence>
<organism evidence="15 16">
    <name type="scientific">Bradyrhizobium japonicum</name>
    <dbReference type="NCBI Taxonomy" id="375"/>
    <lineage>
        <taxon>Bacteria</taxon>
        <taxon>Pseudomonadati</taxon>
        <taxon>Pseudomonadota</taxon>
        <taxon>Alphaproteobacteria</taxon>
        <taxon>Hyphomicrobiales</taxon>
        <taxon>Nitrobacteraceae</taxon>
        <taxon>Bradyrhizobium</taxon>
    </lineage>
</organism>
<dbReference type="EMBL" id="JRPN01000010">
    <property type="protein sequence ID" value="KGT79546.1"/>
    <property type="molecule type" value="Genomic_DNA"/>
</dbReference>
<dbReference type="GO" id="GO:0009055">
    <property type="term" value="F:electron transfer activity"/>
    <property type="evidence" value="ECO:0007669"/>
    <property type="project" value="InterPro"/>
</dbReference>
<comment type="caution">
    <text evidence="15">The sequence shown here is derived from an EMBL/GenBank/DDBJ whole genome shotgun (WGS) entry which is preliminary data.</text>
</comment>
<feature type="binding site" description="axial binding residue" evidence="13">
    <location>
        <position position="207"/>
    </location>
    <ligand>
        <name>heme c</name>
        <dbReference type="ChEBI" id="CHEBI:61717"/>
        <label>2</label>
    </ligand>
    <ligandPart>
        <name>Fe</name>
        <dbReference type="ChEBI" id="CHEBI:18248"/>
    </ligandPart>
</feature>
<dbReference type="GO" id="GO:0020037">
    <property type="term" value="F:heme binding"/>
    <property type="evidence" value="ECO:0007669"/>
    <property type="project" value="InterPro"/>
</dbReference>
<feature type="domain" description="Cytochrome c" evidence="14">
    <location>
        <begin position="188"/>
        <end position="295"/>
    </location>
</feature>
<keyword evidence="3" id="KW-1003">Cell membrane</keyword>
<keyword evidence="2" id="KW-0813">Transport</keyword>
<evidence type="ECO:0000256" key="3">
    <source>
        <dbReference type="ARBA" id="ARBA00022475"/>
    </source>
</evidence>
<keyword evidence="10 13" id="KW-0408">Iron</keyword>
<dbReference type="RefSeq" id="WP_041955280.1">
    <property type="nucleotide sequence ID" value="NZ_JRPN01000010.1"/>
</dbReference>
<dbReference type="InterPro" id="IPR014353">
    <property type="entry name" value="Membr-bd_ADH_cyt_c"/>
</dbReference>
<evidence type="ECO:0000256" key="5">
    <source>
        <dbReference type="ARBA" id="ARBA00022660"/>
    </source>
</evidence>
<protein>
    <submittedName>
        <fullName evidence="15">Aldehyde dehydrogenase</fullName>
    </submittedName>
</protein>
<comment type="cofactor">
    <cofactor evidence="12">
        <name>heme c</name>
        <dbReference type="ChEBI" id="CHEBI:61717"/>
    </cofactor>
    <text evidence="12">Binds 3 heme c groups covalently per subunit.</text>
</comment>
<dbReference type="AlphaFoldDB" id="A0A0A3Y2G6"/>
<dbReference type="PRINTS" id="PR00605">
    <property type="entry name" value="CYTCHROMECIC"/>
</dbReference>
<dbReference type="InterPro" id="IPR009056">
    <property type="entry name" value="Cyt_c-like_dom"/>
</dbReference>
<dbReference type="PIRSF" id="PIRSF000018">
    <property type="entry name" value="Mb_ADH_cyt_c"/>
    <property type="match status" value="1"/>
</dbReference>
<feature type="domain" description="Cytochrome c" evidence="14">
    <location>
        <begin position="315"/>
        <end position="408"/>
    </location>
</feature>
<keyword evidence="6 13" id="KW-0479">Metal-binding</keyword>
<feature type="domain" description="Cytochrome c" evidence="14">
    <location>
        <begin position="43"/>
        <end position="146"/>
    </location>
</feature>
<feature type="binding site" description="covalent" evidence="12">
    <location>
        <position position="203"/>
    </location>
    <ligand>
        <name>heme c</name>
        <dbReference type="ChEBI" id="CHEBI:61717"/>
        <label>2</label>
    </ligand>
</feature>
<keyword evidence="9" id="KW-0249">Electron transport</keyword>
<evidence type="ECO:0000256" key="10">
    <source>
        <dbReference type="ARBA" id="ARBA00023004"/>
    </source>
</evidence>
<evidence type="ECO:0000256" key="11">
    <source>
        <dbReference type="ARBA" id="ARBA00023136"/>
    </source>
</evidence>
<evidence type="ECO:0000256" key="4">
    <source>
        <dbReference type="ARBA" id="ARBA00022617"/>
    </source>
</evidence>
<comment type="subcellular location">
    <subcellularLocation>
        <location evidence="1">Cell membrane</location>
    </subcellularLocation>
</comment>
<dbReference type="Pfam" id="PF13442">
    <property type="entry name" value="Cytochrome_CBB3"/>
    <property type="match status" value="1"/>
</dbReference>
<dbReference type="InterPro" id="IPR036909">
    <property type="entry name" value="Cyt_c-like_dom_sf"/>
</dbReference>
<accession>A0A0A3Y2G6</accession>
<dbReference type="SUPFAM" id="SSF46626">
    <property type="entry name" value="Cytochrome c"/>
    <property type="match status" value="3"/>
</dbReference>
<evidence type="ECO:0000256" key="12">
    <source>
        <dbReference type="PIRSR" id="PIRSR000018-50"/>
    </source>
</evidence>
<dbReference type="Proteomes" id="UP000030377">
    <property type="component" value="Unassembled WGS sequence"/>
</dbReference>
<dbReference type="GO" id="GO:0005886">
    <property type="term" value="C:plasma membrane"/>
    <property type="evidence" value="ECO:0007669"/>
    <property type="project" value="UniProtKB-SubCell"/>
</dbReference>
<feature type="binding site" description="covalent" evidence="12">
    <location>
        <position position="206"/>
    </location>
    <ligand>
        <name>heme c</name>
        <dbReference type="ChEBI" id="CHEBI:61717"/>
        <label>2</label>
    </ligand>
</feature>
<keyword evidence="5" id="KW-0679">Respiratory chain</keyword>
<dbReference type="GO" id="GO:0016614">
    <property type="term" value="F:oxidoreductase activity, acting on CH-OH group of donors"/>
    <property type="evidence" value="ECO:0007669"/>
    <property type="project" value="InterPro"/>
</dbReference>
<sequence length="432" mass="45757">MFKKLLIAIVALGCLGLAGFAALAWRPAIAPVARPTAGSFAPELVARGEALAGGGYCAACHTAKGGEKFTGGYAMETPFGAIYSTNITPDPETGIGSWSETAFRRAMHEGVSRDGSHLLPVFSYDHFTKLSDDDVRALYAYFMSRTPVRAPRKANGIPFPFNIRYLQAGWKLLFFAPGRFKPDAEKSAEWNRGAYLALGLSHCGACHTPRNLLGAEISGNAYGGAVIDNWVAPPLTAANPAPAPWTYEELYDYLRTGTSKLHGTAAGPMFPVVQGLGALPDSDIHALATYFADLDKAADRLPYVSGAVSLAMSSAAAKQGAPFDADAQLYTAACASCHYNATNAPLAARPDLALNSAVHLSDPSNLIQVILRGISSAEGTPDFVMPAFGGALSDADVARIAAYLRRTRTSLPPWPDLAARIAEIRRHINAAN</sequence>
<dbReference type="InterPro" id="IPR051459">
    <property type="entry name" value="Cytochrome_c-type_DH"/>
</dbReference>
<name>A0A0A3Y2G6_BRAJP</name>
<feature type="binding site" description="covalent" evidence="12">
    <location>
        <position position="334"/>
    </location>
    <ligand>
        <name>heme c</name>
        <dbReference type="ChEBI" id="CHEBI:61717"/>
        <label>3</label>
    </ligand>
</feature>
<evidence type="ECO:0000256" key="6">
    <source>
        <dbReference type="ARBA" id="ARBA00022723"/>
    </source>
</evidence>
<evidence type="ECO:0000256" key="7">
    <source>
        <dbReference type="ARBA" id="ARBA00022729"/>
    </source>
</evidence>
<evidence type="ECO:0000313" key="15">
    <source>
        <dbReference type="EMBL" id="KGT79546.1"/>
    </source>
</evidence>
<evidence type="ECO:0000313" key="16">
    <source>
        <dbReference type="Proteomes" id="UP000030377"/>
    </source>
</evidence>
<dbReference type="GO" id="GO:0005506">
    <property type="term" value="F:iron ion binding"/>
    <property type="evidence" value="ECO:0007669"/>
    <property type="project" value="InterPro"/>
</dbReference>
<evidence type="ECO:0000256" key="2">
    <source>
        <dbReference type="ARBA" id="ARBA00022448"/>
    </source>
</evidence>
<evidence type="ECO:0000256" key="9">
    <source>
        <dbReference type="ARBA" id="ARBA00022982"/>
    </source>
</evidence>
<feature type="binding site" description="axial binding residue" evidence="13">
    <location>
        <position position="338"/>
    </location>
    <ligand>
        <name>heme c</name>
        <dbReference type="ChEBI" id="CHEBI:61717"/>
        <label>3</label>
    </ligand>
    <ligandPart>
        <name>Fe</name>
        <dbReference type="ChEBI" id="CHEBI:18248"/>
    </ligandPart>
</feature>
<evidence type="ECO:0000256" key="1">
    <source>
        <dbReference type="ARBA" id="ARBA00004236"/>
    </source>
</evidence>
<dbReference type="Gene3D" id="1.10.760.10">
    <property type="entry name" value="Cytochrome c-like domain"/>
    <property type="match status" value="3"/>
</dbReference>
<proteinExistence type="predicted"/>
<dbReference type="Pfam" id="PF00034">
    <property type="entry name" value="Cytochrom_C"/>
    <property type="match status" value="1"/>
</dbReference>
<feature type="binding site" description="axial binding residue" evidence="13">
    <location>
        <position position="61"/>
    </location>
    <ligand>
        <name>heme c</name>
        <dbReference type="ChEBI" id="CHEBI:61717"/>
        <label>1</label>
    </ligand>
    <ligandPart>
        <name>Fe</name>
        <dbReference type="ChEBI" id="CHEBI:18248"/>
    </ligandPart>
</feature>
<dbReference type="PANTHER" id="PTHR35008:SF8">
    <property type="entry name" value="ALCOHOL DEHYDROGENASE CYTOCHROME C SUBUNIT"/>
    <property type="match status" value="1"/>
</dbReference>
<evidence type="ECO:0000259" key="14">
    <source>
        <dbReference type="PROSITE" id="PS51007"/>
    </source>
</evidence>
<dbReference type="PROSITE" id="PS51007">
    <property type="entry name" value="CYTC"/>
    <property type="match status" value="3"/>
</dbReference>
<evidence type="ECO:0000256" key="13">
    <source>
        <dbReference type="PIRSR" id="PIRSR000018-51"/>
    </source>
</evidence>
<keyword evidence="4 12" id="KW-0349">Heme</keyword>
<feature type="binding site" description="covalent" evidence="12">
    <location>
        <position position="337"/>
    </location>
    <ligand>
        <name>heme c</name>
        <dbReference type="ChEBI" id="CHEBI:61717"/>
        <label>3</label>
    </ligand>
</feature>
<gene>
    <name evidence="15" type="ORF">MA20_11760</name>
</gene>
<keyword evidence="11" id="KW-0472">Membrane</keyword>
<feature type="binding site" description="covalent" evidence="12">
    <location>
        <position position="60"/>
    </location>
    <ligand>
        <name>heme c</name>
        <dbReference type="ChEBI" id="CHEBI:61717"/>
        <label>1</label>
    </ligand>
</feature>
<keyword evidence="8" id="KW-0677">Repeat</keyword>
<dbReference type="InterPro" id="IPR008168">
    <property type="entry name" value="Cyt_C_IC"/>
</dbReference>
<reference evidence="15 16" key="1">
    <citation type="submission" date="2014-09" db="EMBL/GenBank/DDBJ databases">
        <title>Draft genome of Bradyrhizobium japonicum Is-34.</title>
        <authorList>
            <person name="Tsurumaru H."/>
            <person name="Yamakawa T."/>
            <person name="Hashimoto S."/>
            <person name="Okizaki K."/>
            <person name="Kanesaki Y."/>
            <person name="Yoshikawa H."/>
            <person name="Yajima S."/>
        </authorList>
    </citation>
    <scope>NUCLEOTIDE SEQUENCE [LARGE SCALE GENOMIC DNA]</scope>
    <source>
        <strain evidence="15 16">Is-34</strain>
    </source>
</reference>